<dbReference type="GO" id="GO:0006631">
    <property type="term" value="P:fatty acid metabolic process"/>
    <property type="evidence" value="ECO:0007669"/>
    <property type="project" value="UniProtKB-ARBA"/>
</dbReference>
<sequence>MNPTLPQPPIPPSVLDTSKMSAGQRAAIEMTEAARDESASTLSFAASLFNGDPDFTTLLPYPVQSVEDRDQGDAFLHRMESFLALEVDPDAIDRDSEIPDHVLHGLAQLGAFGIKIPTKYGGLGLSQTNYSRTAALLGGICGNLTALLSAHQSIGVPQPLIVFGTEEQKQKFLPRCARGEISAFALTEPDVGSDPARMKTTAIADSDDYLINGEKLWCTNGTKAGLIVVMAKTPTEKHPHATTAFIVETSMPGVEIVQRCHFMGLRALYNGVIRFHNVRVPKENIIGGEGRGLKVALTTLNTGRITLPAACAGLAKRCLEWTTQWAAQREQWGQPIGKHAAIADKIARMAAHTFALEAMVHYVSFLVDRDKSADVRLEAALAKLWGTERSWQIVDDTMQIRGGRGYETADSQRDRGEKIPMPIERFFRDSRINTLFEGSSEIMRLFIAREFLDPHLKLGAAIFNTKLPLTTRARTFVKAGWHYARWYPSRWLPGRSASTHAITHPLLEDELRHMQALSRKLSRSVFHAMLKFGPKLEREQLVLGRLVDIGADLFAWSCAISRAESIVENSSQSQAEVDHTIKLVQHLGSLMQENIHTNFQNLFRKIDHQGYSLAKHLLEHPH</sequence>
<dbReference type="InterPro" id="IPR037069">
    <property type="entry name" value="AcylCoA_DH/ox_N_sf"/>
</dbReference>
<comment type="caution">
    <text evidence="14">The sequence shown here is derived from an EMBL/GenBank/DDBJ whole genome shotgun (WGS) entry which is preliminary data.</text>
</comment>
<evidence type="ECO:0000313" key="15">
    <source>
        <dbReference type="Proteomes" id="UP000306196"/>
    </source>
</evidence>
<feature type="domain" description="Acyl-CoA dehydrogenase/oxidase N-terminal" evidence="12">
    <location>
        <begin position="73"/>
        <end position="180"/>
    </location>
</feature>
<evidence type="ECO:0000256" key="5">
    <source>
        <dbReference type="ARBA" id="ARBA00022946"/>
    </source>
</evidence>
<dbReference type="Pfam" id="PF02770">
    <property type="entry name" value="Acyl-CoA_dh_M"/>
    <property type="match status" value="1"/>
</dbReference>
<name>A0A5R8KIJ7_9BACT</name>
<evidence type="ECO:0000313" key="14">
    <source>
        <dbReference type="EMBL" id="TLD72061.1"/>
    </source>
</evidence>
<evidence type="ECO:0000256" key="1">
    <source>
        <dbReference type="ARBA" id="ARBA00001974"/>
    </source>
</evidence>
<dbReference type="EMBL" id="VAUV01000003">
    <property type="protein sequence ID" value="TLD72061.1"/>
    <property type="molecule type" value="Genomic_DNA"/>
</dbReference>
<dbReference type="PANTHER" id="PTHR43884">
    <property type="entry name" value="ACYL-COA DEHYDROGENASE"/>
    <property type="match status" value="1"/>
</dbReference>
<dbReference type="GO" id="GO:0050660">
    <property type="term" value="F:flavin adenine dinucleotide binding"/>
    <property type="evidence" value="ECO:0007669"/>
    <property type="project" value="InterPro"/>
</dbReference>
<keyword evidence="3 8" id="KW-0285">Flavoprotein</keyword>
<evidence type="ECO:0000259" key="11">
    <source>
        <dbReference type="Pfam" id="PF02770"/>
    </source>
</evidence>
<dbReference type="Pfam" id="PF02771">
    <property type="entry name" value="Acyl-CoA_dh_N"/>
    <property type="match status" value="1"/>
</dbReference>
<feature type="domain" description="ACAD9/ACADV-like C-terminal" evidence="13">
    <location>
        <begin position="512"/>
        <end position="609"/>
    </location>
</feature>
<dbReference type="FunFam" id="1.10.540.10:FF:000001">
    <property type="entry name" value="Very long-chain-specific acyl-CoA dehydrogenase, mitochondrial"/>
    <property type="match status" value="1"/>
</dbReference>
<dbReference type="InterPro" id="IPR049448">
    <property type="entry name" value="ACAD9/ACADV-like_C"/>
</dbReference>
<dbReference type="Pfam" id="PF00441">
    <property type="entry name" value="Acyl-CoA_dh_1"/>
    <property type="match status" value="1"/>
</dbReference>
<dbReference type="Gene3D" id="1.20.140.10">
    <property type="entry name" value="Butyryl-CoA Dehydrogenase, subunit A, domain 3"/>
    <property type="match status" value="2"/>
</dbReference>
<comment type="catalytic activity">
    <reaction evidence="7">
        <text>a 2,3-saturated acyl-CoA + A = a 2,3-dehydroacyl-CoA + AH2</text>
        <dbReference type="Rhea" id="RHEA:48608"/>
        <dbReference type="ChEBI" id="CHEBI:13193"/>
        <dbReference type="ChEBI" id="CHEBI:17499"/>
        <dbReference type="ChEBI" id="CHEBI:60015"/>
        <dbReference type="ChEBI" id="CHEBI:65111"/>
    </reaction>
</comment>
<dbReference type="InterPro" id="IPR046373">
    <property type="entry name" value="Acyl-CoA_Oxase/DH_mid-dom_sf"/>
</dbReference>
<comment type="cofactor">
    <cofactor evidence="1 8">
        <name>FAD</name>
        <dbReference type="ChEBI" id="CHEBI:57692"/>
    </cofactor>
</comment>
<dbReference type="InterPro" id="IPR036250">
    <property type="entry name" value="AcylCo_DH-like_C"/>
</dbReference>
<dbReference type="FunFam" id="2.40.110.10:FF:000002">
    <property type="entry name" value="Acyl-CoA dehydrogenase fadE12"/>
    <property type="match status" value="1"/>
</dbReference>
<evidence type="ECO:0000256" key="6">
    <source>
        <dbReference type="ARBA" id="ARBA00023002"/>
    </source>
</evidence>
<evidence type="ECO:0000256" key="9">
    <source>
        <dbReference type="SAM" id="MobiDB-lite"/>
    </source>
</evidence>
<evidence type="ECO:0000256" key="7">
    <source>
        <dbReference type="ARBA" id="ARBA00052546"/>
    </source>
</evidence>
<feature type="domain" description="Acyl-CoA oxidase/dehydrogenase middle" evidence="11">
    <location>
        <begin position="183"/>
        <end position="278"/>
    </location>
</feature>
<dbReference type="RefSeq" id="WP_138085064.1">
    <property type="nucleotide sequence ID" value="NZ_VAUV01000003.1"/>
</dbReference>
<dbReference type="OrthoDB" id="9802447at2"/>
<feature type="domain" description="Acyl-CoA dehydrogenase/oxidase C-terminal" evidence="10">
    <location>
        <begin position="290"/>
        <end position="450"/>
    </location>
</feature>
<keyword evidence="15" id="KW-1185">Reference proteome</keyword>
<comment type="similarity">
    <text evidence="2 8">Belongs to the acyl-CoA dehydrogenase family.</text>
</comment>
<feature type="compositionally biased region" description="Pro residues" evidence="9">
    <location>
        <begin position="1"/>
        <end position="12"/>
    </location>
</feature>
<evidence type="ECO:0000259" key="12">
    <source>
        <dbReference type="Pfam" id="PF02771"/>
    </source>
</evidence>
<evidence type="ECO:0000256" key="8">
    <source>
        <dbReference type="RuleBase" id="RU362125"/>
    </source>
</evidence>
<dbReference type="Gene3D" id="1.10.540.10">
    <property type="entry name" value="Acyl-CoA dehydrogenase/oxidase, N-terminal domain"/>
    <property type="match status" value="1"/>
</dbReference>
<dbReference type="PANTHER" id="PTHR43884:SF9">
    <property type="entry name" value="COMPLEX I ASSEMBLY FACTOR ACAD9, MITOCHONDRIAL"/>
    <property type="match status" value="1"/>
</dbReference>
<dbReference type="Gene3D" id="2.40.110.10">
    <property type="entry name" value="Butyryl-CoA Dehydrogenase, subunit A, domain 2"/>
    <property type="match status" value="1"/>
</dbReference>
<dbReference type="SUPFAM" id="SSF56645">
    <property type="entry name" value="Acyl-CoA dehydrogenase NM domain-like"/>
    <property type="match status" value="1"/>
</dbReference>
<keyword evidence="6 8" id="KW-0560">Oxidoreductase</keyword>
<dbReference type="FunFam" id="1.20.140.10:FF:000019">
    <property type="entry name" value="Acyl-CoA dehydrogenase"/>
    <property type="match status" value="1"/>
</dbReference>
<dbReference type="InterPro" id="IPR009100">
    <property type="entry name" value="AcylCoA_DH/oxidase_NM_dom_sf"/>
</dbReference>
<feature type="region of interest" description="Disordered" evidence="9">
    <location>
        <begin position="1"/>
        <end position="20"/>
    </location>
</feature>
<dbReference type="InterPro" id="IPR006091">
    <property type="entry name" value="Acyl-CoA_Oxase/DH_mid-dom"/>
</dbReference>
<organism evidence="14 15">
    <name type="scientific">Phragmitibacter flavus</name>
    <dbReference type="NCBI Taxonomy" id="2576071"/>
    <lineage>
        <taxon>Bacteria</taxon>
        <taxon>Pseudomonadati</taxon>
        <taxon>Verrucomicrobiota</taxon>
        <taxon>Verrucomicrobiia</taxon>
        <taxon>Verrucomicrobiales</taxon>
        <taxon>Verrucomicrobiaceae</taxon>
        <taxon>Phragmitibacter</taxon>
    </lineage>
</organism>
<dbReference type="Proteomes" id="UP000306196">
    <property type="component" value="Unassembled WGS sequence"/>
</dbReference>
<dbReference type="SUPFAM" id="SSF47203">
    <property type="entry name" value="Acyl-CoA dehydrogenase C-terminal domain-like"/>
    <property type="match status" value="1"/>
</dbReference>
<proteinExistence type="inferred from homology"/>
<evidence type="ECO:0000259" key="13">
    <source>
        <dbReference type="Pfam" id="PF21343"/>
    </source>
</evidence>
<reference evidence="14 15" key="1">
    <citation type="submission" date="2019-05" db="EMBL/GenBank/DDBJ databases">
        <title>Verrucobacter flavum gen. nov., sp. nov. a new member of the family Verrucomicrobiaceae.</title>
        <authorList>
            <person name="Szuroczki S."/>
            <person name="Abbaszade G."/>
            <person name="Szabo A."/>
            <person name="Felfoldi T."/>
            <person name="Schumann P."/>
            <person name="Boka K."/>
            <person name="Keki Z."/>
            <person name="Toumi M."/>
            <person name="Toth E."/>
        </authorList>
    </citation>
    <scope>NUCLEOTIDE SEQUENCE [LARGE SCALE GENOMIC DNA]</scope>
    <source>
        <strain evidence="14 15">MG-N-17</strain>
    </source>
</reference>
<evidence type="ECO:0000259" key="10">
    <source>
        <dbReference type="Pfam" id="PF00441"/>
    </source>
</evidence>
<dbReference type="AlphaFoldDB" id="A0A5R8KIJ7"/>
<dbReference type="Pfam" id="PF21343">
    <property type="entry name" value="ACAD9-ACADV_C"/>
    <property type="match status" value="1"/>
</dbReference>
<evidence type="ECO:0000256" key="3">
    <source>
        <dbReference type="ARBA" id="ARBA00022630"/>
    </source>
</evidence>
<evidence type="ECO:0000256" key="2">
    <source>
        <dbReference type="ARBA" id="ARBA00009347"/>
    </source>
</evidence>
<accession>A0A5R8KIJ7</accession>
<dbReference type="InterPro" id="IPR013786">
    <property type="entry name" value="AcylCoA_DH/ox_N"/>
</dbReference>
<evidence type="ECO:0000256" key="4">
    <source>
        <dbReference type="ARBA" id="ARBA00022827"/>
    </source>
</evidence>
<dbReference type="InterPro" id="IPR009075">
    <property type="entry name" value="AcylCo_DH/oxidase_C"/>
</dbReference>
<keyword evidence="5" id="KW-0809">Transit peptide</keyword>
<gene>
    <name evidence="14" type="ORF">FEM03_04870</name>
</gene>
<protein>
    <submittedName>
        <fullName evidence="14">DNA polymerase II</fullName>
    </submittedName>
</protein>
<dbReference type="GO" id="GO:0003995">
    <property type="term" value="F:acyl-CoA dehydrogenase activity"/>
    <property type="evidence" value="ECO:0007669"/>
    <property type="project" value="TreeGrafter"/>
</dbReference>
<keyword evidence="4 8" id="KW-0274">FAD</keyword>